<accession>A0A2A6C2P1</accession>
<name>A0A2A6C2P1_PRIPA</name>
<dbReference type="EnsemblMetazoa" id="PPA40361.1">
    <property type="protein sequence ID" value="PPA40361.1"/>
    <property type="gene ID" value="WBGene00278730"/>
</dbReference>
<gene>
    <name evidence="1" type="primary">WBGene00278730</name>
</gene>
<accession>A0A8R1YZS2</accession>
<dbReference type="AlphaFoldDB" id="A0A2A6C2P1"/>
<dbReference type="Pfam" id="PF10326">
    <property type="entry name" value="7TM_GPCR_Str"/>
    <property type="match status" value="1"/>
</dbReference>
<evidence type="ECO:0000313" key="1">
    <source>
        <dbReference type="EnsemblMetazoa" id="PPA40361.1"/>
    </source>
</evidence>
<evidence type="ECO:0000313" key="2">
    <source>
        <dbReference type="Proteomes" id="UP000005239"/>
    </source>
</evidence>
<reference evidence="1" key="2">
    <citation type="submission" date="2022-06" db="UniProtKB">
        <authorList>
            <consortium name="EnsemblMetazoa"/>
        </authorList>
    </citation>
    <scope>IDENTIFICATION</scope>
    <source>
        <strain evidence="1">PS312</strain>
    </source>
</reference>
<protein>
    <submittedName>
        <fullName evidence="1">Uncharacterized protein</fullName>
    </submittedName>
</protein>
<dbReference type="Proteomes" id="UP000005239">
    <property type="component" value="Unassembled WGS sequence"/>
</dbReference>
<organism evidence="1 2">
    <name type="scientific">Pristionchus pacificus</name>
    <name type="common">Parasitic nematode worm</name>
    <dbReference type="NCBI Taxonomy" id="54126"/>
    <lineage>
        <taxon>Eukaryota</taxon>
        <taxon>Metazoa</taxon>
        <taxon>Ecdysozoa</taxon>
        <taxon>Nematoda</taxon>
        <taxon>Chromadorea</taxon>
        <taxon>Rhabditida</taxon>
        <taxon>Rhabditina</taxon>
        <taxon>Diplogasteromorpha</taxon>
        <taxon>Diplogasteroidea</taxon>
        <taxon>Neodiplogasteridae</taxon>
        <taxon>Pristionchus</taxon>
    </lineage>
</organism>
<dbReference type="InterPro" id="IPR019428">
    <property type="entry name" value="7TM_GPCR_serpentine_rcpt_Str"/>
</dbReference>
<keyword evidence="2" id="KW-1185">Reference proteome</keyword>
<reference evidence="2" key="1">
    <citation type="journal article" date="2008" name="Nat. Genet.">
        <title>The Pristionchus pacificus genome provides a unique perspective on nematode lifestyle and parasitism.</title>
        <authorList>
            <person name="Dieterich C."/>
            <person name="Clifton S.W."/>
            <person name="Schuster L.N."/>
            <person name="Chinwalla A."/>
            <person name="Delehaunty K."/>
            <person name="Dinkelacker I."/>
            <person name="Fulton L."/>
            <person name="Fulton R."/>
            <person name="Godfrey J."/>
            <person name="Minx P."/>
            <person name="Mitreva M."/>
            <person name="Roeseler W."/>
            <person name="Tian H."/>
            <person name="Witte H."/>
            <person name="Yang S.P."/>
            <person name="Wilson R.K."/>
            <person name="Sommer R.J."/>
        </authorList>
    </citation>
    <scope>NUCLEOTIDE SEQUENCE [LARGE SCALE GENOMIC DNA]</scope>
    <source>
        <strain evidence="2">PS312</strain>
    </source>
</reference>
<sequence>MYNSLLFIVLPLQNLIGLVLNLIVLILICNLAEGALQYVKTCLFISTVHCILYCGMNHLLVPTHHITREGYFLILHGEFLFLFSHDVINLFIFTWSFLHSLTWTLQPFNFIVQYLVIAKKGSVNTRTFAVILSLSFCLSLPYFVMSLLLFPCESKTELLSHILDRSSISDDLTFVSSSFVNGTSFENRKYWDCFLIWIGFGGSFGVSYAIVLFYVRKLVVIMGKDLLKDRKESLRAHTKVVRWLILQSLAPFTPIFIMSSIAVVSLSLNIHLSSFSILISLLSTASPIAQGIVNVVQITRWNCSNLNLSHQRGRRNTITHSTTMTF</sequence>
<proteinExistence type="predicted"/>